<dbReference type="Ensembl" id="ENSSCAT00000023412.1">
    <property type="protein sequence ID" value="ENSSCAP00000020969.1"/>
    <property type="gene ID" value="ENSSCAG00000015116.1"/>
</dbReference>
<evidence type="ECO:0000256" key="1">
    <source>
        <dbReference type="SAM" id="SignalP"/>
    </source>
</evidence>
<reference evidence="2" key="2">
    <citation type="submission" date="2025-09" db="UniProtKB">
        <authorList>
            <consortium name="Ensembl"/>
        </authorList>
    </citation>
    <scope>IDENTIFICATION</scope>
</reference>
<dbReference type="Proteomes" id="UP000694409">
    <property type="component" value="Unassembled WGS sequence"/>
</dbReference>
<dbReference type="AlphaFoldDB" id="A0A8C9UGX7"/>
<feature type="signal peptide" evidence="1">
    <location>
        <begin position="1"/>
        <end position="16"/>
    </location>
</feature>
<evidence type="ECO:0000313" key="3">
    <source>
        <dbReference type="Proteomes" id="UP000694409"/>
    </source>
</evidence>
<keyword evidence="1" id="KW-0732">Signal</keyword>
<reference evidence="2" key="1">
    <citation type="submission" date="2025-08" db="UniProtKB">
        <authorList>
            <consortium name="Ensembl"/>
        </authorList>
    </citation>
    <scope>IDENTIFICATION</scope>
</reference>
<sequence length="94" mass="9901">MLVLFVCFSANEGVASSSPPKPRGTSQVHGAASLPPVRVCKVGTTSLSKIHLIKDKDAIDDYLAKNIKGVSTQEAAAPQPQWISTPCQGHKCSV</sequence>
<keyword evidence="3" id="KW-1185">Reference proteome</keyword>
<dbReference type="GeneTree" id="ENSGT01030000239211"/>
<evidence type="ECO:0000313" key="2">
    <source>
        <dbReference type="Ensembl" id="ENSSCAP00000020969.1"/>
    </source>
</evidence>
<accession>A0A8C9UGX7</accession>
<feature type="chain" id="PRO_5034110317" evidence="1">
    <location>
        <begin position="17"/>
        <end position="94"/>
    </location>
</feature>
<organism evidence="2 3">
    <name type="scientific">Serinus canaria</name>
    <name type="common">Island canary</name>
    <name type="synonym">Fringilla canaria</name>
    <dbReference type="NCBI Taxonomy" id="9135"/>
    <lineage>
        <taxon>Eukaryota</taxon>
        <taxon>Metazoa</taxon>
        <taxon>Chordata</taxon>
        <taxon>Craniata</taxon>
        <taxon>Vertebrata</taxon>
        <taxon>Euteleostomi</taxon>
        <taxon>Archelosauria</taxon>
        <taxon>Archosauria</taxon>
        <taxon>Dinosauria</taxon>
        <taxon>Saurischia</taxon>
        <taxon>Theropoda</taxon>
        <taxon>Coelurosauria</taxon>
        <taxon>Aves</taxon>
        <taxon>Neognathae</taxon>
        <taxon>Neoaves</taxon>
        <taxon>Telluraves</taxon>
        <taxon>Australaves</taxon>
        <taxon>Passeriformes</taxon>
        <taxon>Passeroidea</taxon>
        <taxon>Fringillidae</taxon>
        <taxon>Carduelinae</taxon>
        <taxon>Serinus</taxon>
    </lineage>
</organism>
<protein>
    <submittedName>
        <fullName evidence="2">Uncharacterized protein</fullName>
    </submittedName>
</protein>
<proteinExistence type="predicted"/>
<name>A0A8C9UGX7_SERCA</name>